<name>A0ABN9KUK0_9NEOB</name>
<feature type="domain" description="TANGO6 HEAT repeat" evidence="2">
    <location>
        <begin position="131"/>
        <end position="305"/>
    </location>
</feature>
<dbReference type="Pfam" id="PF23565">
    <property type="entry name" value="ARM_TANGO6"/>
    <property type="match status" value="1"/>
</dbReference>
<dbReference type="PANTHER" id="PTHR20959">
    <property type="entry name" value="TRANSPORT AND GOLGI ORGANIZATION PROTEIN 6 FAMILY MEMBER"/>
    <property type="match status" value="1"/>
</dbReference>
<dbReference type="Proteomes" id="UP001176940">
    <property type="component" value="Unassembled WGS sequence"/>
</dbReference>
<keyword evidence="4" id="KW-1185">Reference proteome</keyword>
<feature type="non-terminal residue" evidence="3">
    <location>
        <position position="306"/>
    </location>
</feature>
<reference evidence="3" key="1">
    <citation type="submission" date="2023-07" db="EMBL/GenBank/DDBJ databases">
        <authorList>
            <person name="Stuckert A."/>
        </authorList>
    </citation>
    <scope>NUCLEOTIDE SEQUENCE</scope>
</reference>
<protein>
    <recommendedName>
        <fullName evidence="2">TANGO6 HEAT repeat domain-containing protein</fullName>
    </recommendedName>
</protein>
<evidence type="ECO:0000259" key="2">
    <source>
        <dbReference type="Pfam" id="PF23565"/>
    </source>
</evidence>
<feature type="compositionally biased region" description="Basic and acidic residues" evidence="1">
    <location>
        <begin position="106"/>
        <end position="126"/>
    </location>
</feature>
<gene>
    <name evidence="3" type="ORF">RIMI_LOCUS1543349</name>
</gene>
<comment type="caution">
    <text evidence="3">The sequence shown here is derived from an EMBL/GenBank/DDBJ whole genome shotgun (WGS) entry which is preliminary data.</text>
</comment>
<dbReference type="EMBL" id="CAUEEQ010002025">
    <property type="protein sequence ID" value="CAJ0921552.1"/>
    <property type="molecule type" value="Genomic_DNA"/>
</dbReference>
<feature type="region of interest" description="Disordered" evidence="1">
    <location>
        <begin position="1"/>
        <end position="126"/>
    </location>
</feature>
<accession>A0ABN9KUK0</accession>
<feature type="compositionally biased region" description="Basic and acidic residues" evidence="1">
    <location>
        <begin position="32"/>
        <end position="53"/>
    </location>
</feature>
<organism evidence="3 4">
    <name type="scientific">Ranitomeya imitator</name>
    <name type="common">mimic poison frog</name>
    <dbReference type="NCBI Taxonomy" id="111125"/>
    <lineage>
        <taxon>Eukaryota</taxon>
        <taxon>Metazoa</taxon>
        <taxon>Chordata</taxon>
        <taxon>Craniata</taxon>
        <taxon>Vertebrata</taxon>
        <taxon>Euteleostomi</taxon>
        <taxon>Amphibia</taxon>
        <taxon>Batrachia</taxon>
        <taxon>Anura</taxon>
        <taxon>Neobatrachia</taxon>
        <taxon>Hyloidea</taxon>
        <taxon>Dendrobatidae</taxon>
        <taxon>Dendrobatinae</taxon>
        <taxon>Ranitomeya</taxon>
    </lineage>
</organism>
<proteinExistence type="predicted"/>
<evidence type="ECO:0000313" key="3">
    <source>
        <dbReference type="EMBL" id="CAJ0921552.1"/>
    </source>
</evidence>
<evidence type="ECO:0000313" key="4">
    <source>
        <dbReference type="Proteomes" id="UP001176940"/>
    </source>
</evidence>
<dbReference type="PANTHER" id="PTHR20959:SF1">
    <property type="entry name" value="TRANSPORT AND GOLGI ORGANIZATION PROTEIN 6 HOMOLOG"/>
    <property type="match status" value="1"/>
</dbReference>
<dbReference type="InterPro" id="IPR057407">
    <property type="entry name" value="HEAT_TANGO6"/>
</dbReference>
<evidence type="ECO:0000256" key="1">
    <source>
        <dbReference type="SAM" id="MobiDB-lite"/>
    </source>
</evidence>
<sequence>MKKQVGTCSHRRCRYRNKPEGKKNEGTGWDLFKQEEKCKAADRSGREARDRVARKAKQSRTAGNAERSCSKRLLQPQKQSRVERSRTAGVQSRGKATKVQSRQRHKSAECKETENTRKDTAGKEATDKETEILDLLHIQNSSTARQFQRVATETFLKMGRDQPQLAETYLILPMLKPLLYRTSTEEKCPAPGETLLSESVLLQCIEDIVKVFVVGNNPTAAILKYSRQILLVIFSFYCFARQNASHIRAPCQDILLWVLEKSDREAAVSALAELCGMESSLQSLPYYSHIKCGSQGGAMIIVREDQ</sequence>
<feature type="compositionally biased region" description="Basic residues" evidence="1">
    <location>
        <begin position="1"/>
        <end position="16"/>
    </location>
</feature>
<dbReference type="InterPro" id="IPR039600">
    <property type="entry name" value="TANGO6/Rtp1"/>
</dbReference>